<sequence>MSEQQQQHTQQQQQQQQAEDPYMALFGHQHEIQSPKRKYSKFITENPLVPAAIAGAGLSLIGGFWAYRTGRQQLSQYLQRARVGFQGLAVAALVIGTWSGVHDDNDKKQ</sequence>
<dbReference type="GO" id="GO:0097250">
    <property type="term" value="P:mitochondrial respirasome assembly"/>
    <property type="evidence" value="ECO:0007669"/>
    <property type="project" value="TreeGrafter"/>
</dbReference>
<feature type="domain" description="HIG1" evidence="7">
    <location>
        <begin position="20"/>
        <end position="109"/>
    </location>
</feature>
<evidence type="ECO:0000256" key="4">
    <source>
        <dbReference type="ARBA" id="ARBA00023136"/>
    </source>
</evidence>
<dbReference type="GO" id="GO:0031966">
    <property type="term" value="C:mitochondrial membrane"/>
    <property type="evidence" value="ECO:0007669"/>
    <property type="project" value="UniProtKB-SubCell"/>
</dbReference>
<dbReference type="KEGG" id="sre:PTSG_06467"/>
<dbReference type="PANTHER" id="PTHR12297:SF18">
    <property type="entry name" value="HIG1 DOMAIN FAMILY MEMBER 2A"/>
    <property type="match status" value="1"/>
</dbReference>
<dbReference type="Proteomes" id="UP000007799">
    <property type="component" value="Unassembled WGS sequence"/>
</dbReference>
<evidence type="ECO:0000313" key="9">
    <source>
        <dbReference type="Proteomes" id="UP000007799"/>
    </source>
</evidence>
<evidence type="ECO:0000256" key="6">
    <source>
        <dbReference type="SAM" id="Phobius"/>
    </source>
</evidence>
<protein>
    <recommendedName>
        <fullName evidence="7">HIG1 domain-containing protein</fullName>
    </recommendedName>
</protein>
<dbReference type="Pfam" id="PF04588">
    <property type="entry name" value="HIG_1_N"/>
    <property type="match status" value="1"/>
</dbReference>
<dbReference type="eggNOG" id="KOG4431">
    <property type="taxonomic scope" value="Eukaryota"/>
</dbReference>
<keyword evidence="2 6" id="KW-0812">Transmembrane</keyword>
<dbReference type="RefSeq" id="XP_004991847.1">
    <property type="nucleotide sequence ID" value="XM_004991790.1"/>
</dbReference>
<evidence type="ECO:0000256" key="5">
    <source>
        <dbReference type="SAM" id="MobiDB-lite"/>
    </source>
</evidence>
<keyword evidence="3 6" id="KW-1133">Transmembrane helix</keyword>
<dbReference type="Gene3D" id="6.10.140.1320">
    <property type="match status" value="1"/>
</dbReference>
<dbReference type="FunCoup" id="F2UFW2">
    <property type="interactions" value="332"/>
</dbReference>
<evidence type="ECO:0000313" key="8">
    <source>
        <dbReference type="EMBL" id="EGD75390.1"/>
    </source>
</evidence>
<reference evidence="8" key="1">
    <citation type="submission" date="2009-08" db="EMBL/GenBank/DDBJ databases">
        <title>Annotation of Salpingoeca rosetta.</title>
        <authorList>
            <consortium name="The Broad Institute Genome Sequencing Platform"/>
            <person name="Russ C."/>
            <person name="Cuomo C."/>
            <person name="Burger G."/>
            <person name="Gray M.W."/>
            <person name="Holland P.W.H."/>
            <person name="King N."/>
            <person name="Lang F.B.F."/>
            <person name="Roger A.J."/>
            <person name="Ruiz-Trillo I."/>
            <person name="Young S.K."/>
            <person name="Zeng Q."/>
            <person name="Gargeya S."/>
            <person name="Alvarado L."/>
            <person name="Berlin A."/>
            <person name="Chapman S.B."/>
            <person name="Chen Z."/>
            <person name="Freedman E."/>
            <person name="Gellesch M."/>
            <person name="Goldberg J."/>
            <person name="Griggs A."/>
            <person name="Gujja S."/>
            <person name="Heilman E."/>
            <person name="Heiman D."/>
            <person name="Howarth C."/>
            <person name="Mehta T."/>
            <person name="Neiman D."/>
            <person name="Pearson M."/>
            <person name="Roberts A."/>
            <person name="Saif S."/>
            <person name="Shea T."/>
            <person name="Shenoy N."/>
            <person name="Sisk P."/>
            <person name="Stolte C."/>
            <person name="Sykes S."/>
            <person name="White J."/>
            <person name="Yandava C."/>
            <person name="Haas B."/>
            <person name="Nusbaum C."/>
            <person name="Birren B."/>
        </authorList>
    </citation>
    <scope>NUCLEOTIDE SEQUENCE [LARGE SCALE GENOMIC DNA]</scope>
    <source>
        <strain evidence="8">ATCC 50818</strain>
    </source>
</reference>
<evidence type="ECO:0000256" key="1">
    <source>
        <dbReference type="ARBA" id="ARBA00004325"/>
    </source>
</evidence>
<organism evidence="9">
    <name type="scientific">Salpingoeca rosetta (strain ATCC 50818 / BSB-021)</name>
    <dbReference type="NCBI Taxonomy" id="946362"/>
    <lineage>
        <taxon>Eukaryota</taxon>
        <taxon>Choanoflagellata</taxon>
        <taxon>Craspedida</taxon>
        <taxon>Salpingoecidae</taxon>
        <taxon>Salpingoeca</taxon>
    </lineage>
</organism>
<name>F2UFW2_SALR5</name>
<keyword evidence="9" id="KW-1185">Reference proteome</keyword>
<proteinExistence type="predicted"/>
<accession>F2UFW2</accession>
<dbReference type="STRING" id="946362.F2UFW2"/>
<feature type="region of interest" description="Disordered" evidence="5">
    <location>
        <begin position="1"/>
        <end position="21"/>
    </location>
</feature>
<dbReference type="GeneID" id="16072407"/>
<dbReference type="PROSITE" id="PS51503">
    <property type="entry name" value="HIG1"/>
    <property type="match status" value="1"/>
</dbReference>
<evidence type="ECO:0000259" key="7">
    <source>
        <dbReference type="PROSITE" id="PS51503"/>
    </source>
</evidence>
<dbReference type="PANTHER" id="PTHR12297">
    <property type="entry name" value="HYPOXIA-INDUCBILE GENE 1 HIG1 -RELATED"/>
    <property type="match status" value="1"/>
</dbReference>
<feature type="compositionally biased region" description="Low complexity" evidence="5">
    <location>
        <begin position="1"/>
        <end position="17"/>
    </location>
</feature>
<dbReference type="OrthoDB" id="6604018at2759"/>
<dbReference type="InterPro" id="IPR007667">
    <property type="entry name" value="Hypoxia_induced_domain"/>
</dbReference>
<keyword evidence="4 6" id="KW-0472">Membrane</keyword>
<dbReference type="InParanoid" id="F2UFW2"/>
<dbReference type="InterPro" id="IPR050355">
    <property type="entry name" value="RCF1"/>
</dbReference>
<dbReference type="EMBL" id="GL832972">
    <property type="protein sequence ID" value="EGD75390.1"/>
    <property type="molecule type" value="Genomic_DNA"/>
</dbReference>
<dbReference type="AlphaFoldDB" id="F2UFW2"/>
<feature type="transmembrane region" description="Helical" evidence="6">
    <location>
        <begin position="48"/>
        <end position="67"/>
    </location>
</feature>
<evidence type="ECO:0000256" key="3">
    <source>
        <dbReference type="ARBA" id="ARBA00022989"/>
    </source>
</evidence>
<comment type="subcellular location">
    <subcellularLocation>
        <location evidence="1">Mitochondrion membrane</location>
    </subcellularLocation>
</comment>
<evidence type="ECO:0000256" key="2">
    <source>
        <dbReference type="ARBA" id="ARBA00022692"/>
    </source>
</evidence>
<feature type="transmembrane region" description="Helical" evidence="6">
    <location>
        <begin position="83"/>
        <end position="101"/>
    </location>
</feature>
<gene>
    <name evidence="8" type="ORF">PTSG_06467</name>
</gene>